<accession>A0A918I4I9</accession>
<evidence type="ECO:0000256" key="2">
    <source>
        <dbReference type="SAM" id="Phobius"/>
    </source>
</evidence>
<evidence type="ECO:0000256" key="1">
    <source>
        <dbReference type="SAM" id="MobiDB-lite"/>
    </source>
</evidence>
<protein>
    <submittedName>
        <fullName evidence="3">Uncharacterized protein</fullName>
    </submittedName>
</protein>
<gene>
    <name evidence="3" type="ORF">GCM10010274_59290</name>
</gene>
<keyword evidence="2" id="KW-0472">Membrane</keyword>
<evidence type="ECO:0000313" key="3">
    <source>
        <dbReference type="EMBL" id="GGU62630.1"/>
    </source>
</evidence>
<reference evidence="3" key="1">
    <citation type="journal article" date="2014" name="Int. J. Syst. Evol. Microbiol.">
        <title>Complete genome sequence of Corynebacterium casei LMG S-19264T (=DSM 44701T), isolated from a smear-ripened cheese.</title>
        <authorList>
            <consortium name="US DOE Joint Genome Institute (JGI-PGF)"/>
            <person name="Walter F."/>
            <person name="Albersmeier A."/>
            <person name="Kalinowski J."/>
            <person name="Ruckert C."/>
        </authorList>
    </citation>
    <scope>NUCLEOTIDE SEQUENCE</scope>
    <source>
        <strain evidence="3">JCM 4391</strain>
    </source>
</reference>
<evidence type="ECO:0000313" key="4">
    <source>
        <dbReference type="Proteomes" id="UP000636661"/>
    </source>
</evidence>
<feature type="compositionally biased region" description="Pro residues" evidence="1">
    <location>
        <begin position="58"/>
        <end position="71"/>
    </location>
</feature>
<dbReference type="EMBL" id="BMTP01000020">
    <property type="protein sequence ID" value="GGU62630.1"/>
    <property type="molecule type" value="Genomic_DNA"/>
</dbReference>
<keyword evidence="2" id="KW-1133">Transmembrane helix</keyword>
<dbReference type="RefSeq" id="WP_189554354.1">
    <property type="nucleotide sequence ID" value="NZ_BMTP01000020.1"/>
</dbReference>
<sequence length="180" mass="18824">MNHLPDLPARQPHAPKAGHPTINPAALEFLHDVEEALAAATPEPPKATSFRDDTPLPATGPTPPVPQPGRPPMSSKATDDSVRMISAGFLTLCAGGAASGVLHFSSHADPTTLALIAAAPIGIAVPILALTRLLRGAKEAAAALPAEHHHHYTGTVIQDQRSINTQTRGVWASTRNQLPR</sequence>
<keyword evidence="2" id="KW-0812">Transmembrane</keyword>
<feature type="transmembrane region" description="Helical" evidence="2">
    <location>
        <begin position="111"/>
        <end position="130"/>
    </location>
</feature>
<proteinExistence type="predicted"/>
<organism evidence="3 4">
    <name type="scientific">Streptomyces lavendofoliae</name>
    <dbReference type="NCBI Taxonomy" id="67314"/>
    <lineage>
        <taxon>Bacteria</taxon>
        <taxon>Bacillati</taxon>
        <taxon>Actinomycetota</taxon>
        <taxon>Actinomycetes</taxon>
        <taxon>Kitasatosporales</taxon>
        <taxon>Streptomycetaceae</taxon>
        <taxon>Streptomyces</taxon>
    </lineage>
</organism>
<dbReference type="AlphaFoldDB" id="A0A918I4I9"/>
<comment type="caution">
    <text evidence="3">The sequence shown here is derived from an EMBL/GenBank/DDBJ whole genome shotgun (WGS) entry which is preliminary data.</text>
</comment>
<feature type="region of interest" description="Disordered" evidence="1">
    <location>
        <begin position="1"/>
        <end position="79"/>
    </location>
</feature>
<feature type="transmembrane region" description="Helical" evidence="2">
    <location>
        <begin position="84"/>
        <end position="105"/>
    </location>
</feature>
<reference evidence="3" key="2">
    <citation type="submission" date="2020-09" db="EMBL/GenBank/DDBJ databases">
        <authorList>
            <person name="Sun Q."/>
            <person name="Ohkuma M."/>
        </authorList>
    </citation>
    <scope>NUCLEOTIDE SEQUENCE</scope>
    <source>
        <strain evidence="3">JCM 4391</strain>
    </source>
</reference>
<dbReference type="Proteomes" id="UP000636661">
    <property type="component" value="Unassembled WGS sequence"/>
</dbReference>
<keyword evidence="4" id="KW-1185">Reference proteome</keyword>
<name>A0A918I4I9_9ACTN</name>